<feature type="chain" id="PRO_5046581311" evidence="1">
    <location>
        <begin position="23"/>
        <end position="104"/>
    </location>
</feature>
<proteinExistence type="predicted"/>
<organism evidence="2 3">
    <name type="scientific">Basidiobolus ranarum</name>
    <dbReference type="NCBI Taxonomy" id="34480"/>
    <lineage>
        <taxon>Eukaryota</taxon>
        <taxon>Fungi</taxon>
        <taxon>Fungi incertae sedis</taxon>
        <taxon>Zoopagomycota</taxon>
        <taxon>Entomophthoromycotina</taxon>
        <taxon>Basidiobolomycetes</taxon>
        <taxon>Basidiobolales</taxon>
        <taxon>Basidiobolaceae</taxon>
        <taxon>Basidiobolus</taxon>
    </lineage>
</organism>
<dbReference type="Proteomes" id="UP001479436">
    <property type="component" value="Unassembled WGS sequence"/>
</dbReference>
<protein>
    <submittedName>
        <fullName evidence="2">Uncharacterized protein</fullName>
    </submittedName>
</protein>
<sequence length="104" mass="12126">MHRARFTTIIFALMIEIQKFSGAIKKVGAISRDKAYYSQVELPKLHTRGIEPRSTAWQALCLEEYLYNFNLGAHLLIVPPIKVAFVWKVWMRKYWSGLVWLGVD</sequence>
<name>A0ABR2VJR0_9FUNG</name>
<feature type="signal peptide" evidence="1">
    <location>
        <begin position="1"/>
        <end position="22"/>
    </location>
</feature>
<comment type="caution">
    <text evidence="2">The sequence shown here is derived from an EMBL/GenBank/DDBJ whole genome shotgun (WGS) entry which is preliminary data.</text>
</comment>
<keyword evidence="1" id="KW-0732">Signal</keyword>
<evidence type="ECO:0000313" key="3">
    <source>
        <dbReference type="Proteomes" id="UP001479436"/>
    </source>
</evidence>
<keyword evidence="3" id="KW-1185">Reference proteome</keyword>
<reference evidence="2 3" key="1">
    <citation type="submission" date="2023-04" db="EMBL/GenBank/DDBJ databases">
        <title>Genome of Basidiobolus ranarum AG-B5.</title>
        <authorList>
            <person name="Stajich J.E."/>
            <person name="Carter-House D."/>
            <person name="Gryganskyi A."/>
        </authorList>
    </citation>
    <scope>NUCLEOTIDE SEQUENCE [LARGE SCALE GENOMIC DNA]</scope>
    <source>
        <strain evidence="2 3">AG-B5</strain>
    </source>
</reference>
<evidence type="ECO:0000256" key="1">
    <source>
        <dbReference type="SAM" id="SignalP"/>
    </source>
</evidence>
<dbReference type="EMBL" id="JASJQH010011541">
    <property type="protein sequence ID" value="KAK9663775.1"/>
    <property type="molecule type" value="Genomic_DNA"/>
</dbReference>
<accession>A0ABR2VJR0</accession>
<gene>
    <name evidence="2" type="ORF">K7432_017923</name>
</gene>
<feature type="non-terminal residue" evidence="2">
    <location>
        <position position="104"/>
    </location>
</feature>
<evidence type="ECO:0000313" key="2">
    <source>
        <dbReference type="EMBL" id="KAK9663775.1"/>
    </source>
</evidence>